<comment type="caution">
    <text evidence="2">The sequence shown here is derived from an EMBL/GenBank/DDBJ whole genome shotgun (WGS) entry which is preliminary data.</text>
</comment>
<dbReference type="Pfam" id="PF11984">
    <property type="entry name" value="DUF3485"/>
    <property type="match status" value="1"/>
</dbReference>
<keyword evidence="3" id="KW-1185">Reference proteome</keyword>
<gene>
    <name evidence="2" type="ORF">ACFSQZ_06955</name>
</gene>
<evidence type="ECO:0000259" key="1">
    <source>
        <dbReference type="Pfam" id="PF11984"/>
    </source>
</evidence>
<dbReference type="InterPro" id="IPR014263">
    <property type="entry name" value="Methanolan_biosynth_EpsI"/>
</dbReference>
<proteinExistence type="predicted"/>
<dbReference type="EMBL" id="JBHUJC010000020">
    <property type="protein sequence ID" value="MFD2276200.1"/>
    <property type="molecule type" value="Genomic_DNA"/>
</dbReference>
<dbReference type="Proteomes" id="UP001597297">
    <property type="component" value="Unassembled WGS sequence"/>
</dbReference>
<sequence>MDAITKRLWVLLVILAVGFSSIWLLPKQKEMAVSRLSKDLPVSLDSWTSEKREVSAAELKILAEDTEFARRFYKDTTNQGFAGVEVSVVFSGKDINNSLHRPEVCLRGQGWNFVRERSIVIPNVFEDGSGLPVREIVCVRPRVAHDGVEPPKNMFGEPVYDKRIQYYTFFGAEKIVSGHYDRTFVDIQARLLKGYDQQWAYATFSVPVTSVYREQGFQIPDEQVFDEAQSAELMEEFMRKLLPEVVAP</sequence>
<feature type="domain" description="Methanolan biosynthesis EpsI" evidence="1">
    <location>
        <begin position="10"/>
        <end position="137"/>
    </location>
</feature>
<accession>A0ABW5E421</accession>
<name>A0ABW5E421_9BACT</name>
<protein>
    <submittedName>
        <fullName evidence="2">Exosortase-associated EpsI family protein</fullName>
    </submittedName>
</protein>
<organism evidence="2 3">
    <name type="scientific">Rubritalea spongiae</name>
    <dbReference type="NCBI Taxonomy" id="430797"/>
    <lineage>
        <taxon>Bacteria</taxon>
        <taxon>Pseudomonadati</taxon>
        <taxon>Verrucomicrobiota</taxon>
        <taxon>Verrucomicrobiia</taxon>
        <taxon>Verrucomicrobiales</taxon>
        <taxon>Rubritaleaceae</taxon>
        <taxon>Rubritalea</taxon>
    </lineage>
</organism>
<evidence type="ECO:0000313" key="3">
    <source>
        <dbReference type="Proteomes" id="UP001597297"/>
    </source>
</evidence>
<evidence type="ECO:0000313" key="2">
    <source>
        <dbReference type="EMBL" id="MFD2276200.1"/>
    </source>
</evidence>
<dbReference type="RefSeq" id="WP_377094459.1">
    <property type="nucleotide sequence ID" value="NZ_JBHSJM010000001.1"/>
</dbReference>
<reference evidence="3" key="1">
    <citation type="journal article" date="2019" name="Int. J. Syst. Evol. Microbiol.">
        <title>The Global Catalogue of Microorganisms (GCM) 10K type strain sequencing project: providing services to taxonomists for standard genome sequencing and annotation.</title>
        <authorList>
            <consortium name="The Broad Institute Genomics Platform"/>
            <consortium name="The Broad Institute Genome Sequencing Center for Infectious Disease"/>
            <person name="Wu L."/>
            <person name="Ma J."/>
        </authorList>
    </citation>
    <scope>NUCLEOTIDE SEQUENCE [LARGE SCALE GENOMIC DNA]</scope>
    <source>
        <strain evidence="3">JCM 16545</strain>
    </source>
</reference>